<dbReference type="AlphaFoldDB" id="A0A6A6FFR7"/>
<dbReference type="EMBL" id="ML992674">
    <property type="protein sequence ID" value="KAF2212078.1"/>
    <property type="molecule type" value="Genomic_DNA"/>
</dbReference>
<protein>
    <submittedName>
        <fullName evidence="1">Uncharacterized protein</fullName>
    </submittedName>
</protein>
<reference evidence="1" key="1">
    <citation type="journal article" date="2020" name="Stud. Mycol.">
        <title>101 Dothideomycetes genomes: a test case for predicting lifestyles and emergence of pathogens.</title>
        <authorList>
            <person name="Haridas S."/>
            <person name="Albert R."/>
            <person name="Binder M."/>
            <person name="Bloem J."/>
            <person name="Labutti K."/>
            <person name="Salamov A."/>
            <person name="Andreopoulos B."/>
            <person name="Baker S."/>
            <person name="Barry K."/>
            <person name="Bills G."/>
            <person name="Bluhm B."/>
            <person name="Cannon C."/>
            <person name="Castanera R."/>
            <person name="Culley D."/>
            <person name="Daum C."/>
            <person name="Ezra D."/>
            <person name="Gonzalez J."/>
            <person name="Henrissat B."/>
            <person name="Kuo A."/>
            <person name="Liang C."/>
            <person name="Lipzen A."/>
            <person name="Lutzoni F."/>
            <person name="Magnuson J."/>
            <person name="Mondo S."/>
            <person name="Nolan M."/>
            <person name="Ohm R."/>
            <person name="Pangilinan J."/>
            <person name="Park H.-J."/>
            <person name="Ramirez L."/>
            <person name="Alfaro M."/>
            <person name="Sun H."/>
            <person name="Tritt A."/>
            <person name="Yoshinaga Y."/>
            <person name="Zwiers L.-H."/>
            <person name="Turgeon B."/>
            <person name="Goodwin S."/>
            <person name="Spatafora J."/>
            <person name="Crous P."/>
            <person name="Grigoriev I."/>
        </authorList>
    </citation>
    <scope>NUCLEOTIDE SEQUENCE</scope>
    <source>
        <strain evidence="1">SCOH1-5</strain>
    </source>
</reference>
<evidence type="ECO:0000313" key="2">
    <source>
        <dbReference type="Proteomes" id="UP000799539"/>
    </source>
</evidence>
<organism evidence="1 2">
    <name type="scientific">Cercospora zeae-maydis SCOH1-5</name>
    <dbReference type="NCBI Taxonomy" id="717836"/>
    <lineage>
        <taxon>Eukaryota</taxon>
        <taxon>Fungi</taxon>
        <taxon>Dikarya</taxon>
        <taxon>Ascomycota</taxon>
        <taxon>Pezizomycotina</taxon>
        <taxon>Dothideomycetes</taxon>
        <taxon>Dothideomycetidae</taxon>
        <taxon>Mycosphaerellales</taxon>
        <taxon>Mycosphaerellaceae</taxon>
        <taxon>Cercospora</taxon>
    </lineage>
</organism>
<accession>A0A6A6FFR7</accession>
<gene>
    <name evidence="1" type="ORF">CERZMDRAFT_90836</name>
</gene>
<dbReference type="Proteomes" id="UP000799539">
    <property type="component" value="Unassembled WGS sequence"/>
</dbReference>
<keyword evidence="2" id="KW-1185">Reference proteome</keyword>
<name>A0A6A6FFR7_9PEZI</name>
<sequence>MPIIGTFVRACYQSLQAAPPFWLVVGLCCCSLPISYEAGLCLREATEMPGESQAVVSVSVMEDIKKTAAEQVEAQDVVEEVQATAGLEAKQAVGTVLDLDTDNDWADVGRLETTEAEVAEWELVPQTETS</sequence>
<evidence type="ECO:0000313" key="1">
    <source>
        <dbReference type="EMBL" id="KAF2212078.1"/>
    </source>
</evidence>
<proteinExistence type="predicted"/>